<feature type="coiled-coil region" evidence="4">
    <location>
        <begin position="130"/>
        <end position="211"/>
    </location>
</feature>
<dbReference type="GO" id="GO:0005525">
    <property type="term" value="F:GTP binding"/>
    <property type="evidence" value="ECO:0007669"/>
    <property type="project" value="UniProtKB-KW"/>
</dbReference>
<evidence type="ECO:0000256" key="5">
    <source>
        <dbReference type="SAM" id="Phobius"/>
    </source>
</evidence>
<gene>
    <name evidence="8" type="ORF">ROHU_005756</name>
    <name evidence="7" type="ORF">ROHU_021558</name>
</gene>
<name>A0A498N8K7_LABRO</name>
<dbReference type="PANTHER" id="PTHR10903:SF182">
    <property type="entry name" value="GTPASE IMAP FAMILY MEMBER 4"/>
    <property type="match status" value="1"/>
</dbReference>
<evidence type="ECO:0000256" key="2">
    <source>
        <dbReference type="ARBA" id="ARBA00022741"/>
    </source>
</evidence>
<dbReference type="STRING" id="84645.A0A498N8K7"/>
<dbReference type="InterPro" id="IPR027417">
    <property type="entry name" value="P-loop_NTPase"/>
</dbReference>
<feature type="transmembrane region" description="Helical" evidence="5">
    <location>
        <begin position="286"/>
        <end position="307"/>
    </location>
</feature>
<keyword evidence="5" id="KW-0812">Transmembrane</keyword>
<dbReference type="AlphaFoldDB" id="A0A498N8K7"/>
<dbReference type="PANTHER" id="PTHR10903">
    <property type="entry name" value="GTPASE, IMAP FAMILY MEMBER-RELATED"/>
    <property type="match status" value="1"/>
</dbReference>
<sequence>MILEMFQEDISRYSILIFTHADRLRGESIERFVSKQNRKVQELVEGFGRRFVAFDNTNPTNRDQVRRLLQKVDELLVVNENRHFTNEVTEAMQKAQRIIEERIQAETAERMRKIKQEVRKIADVRWRAFLSDMNEERQETERRRKRIQRRIDQIQADIKKEEQNVQPISERLRRFTASLQTELVNMGRLEERRMEEERERKEQEEREQRDLDIWIQEEEQRRLSEEKPKNLLSPDHIKIVTMLTMFMLGIGATFAPALLAFLFPAAPAVETGLAATILSRFLAAEGWGFVWVAAGVVKAAALTRCSIQ</sequence>
<proteinExistence type="inferred from homology"/>
<reference evidence="7 9" key="1">
    <citation type="submission" date="2018-03" db="EMBL/GenBank/DDBJ databases">
        <title>Draft genome sequence of Rohu Carp (Labeo rohita).</title>
        <authorList>
            <person name="Das P."/>
            <person name="Kushwaha B."/>
            <person name="Joshi C.G."/>
            <person name="Kumar D."/>
            <person name="Nagpure N.S."/>
            <person name="Sahoo L."/>
            <person name="Das S.P."/>
            <person name="Bit A."/>
            <person name="Patnaik S."/>
            <person name="Meher P.K."/>
            <person name="Jayasankar P."/>
            <person name="Koringa P.G."/>
            <person name="Patel N.V."/>
            <person name="Hinsu A.T."/>
            <person name="Kumar R."/>
            <person name="Pandey M."/>
            <person name="Agarwal S."/>
            <person name="Srivastava S."/>
            <person name="Singh M."/>
            <person name="Iquebal M.A."/>
            <person name="Jaiswal S."/>
            <person name="Angadi U.B."/>
            <person name="Kumar N."/>
            <person name="Raza M."/>
            <person name="Shah T.M."/>
            <person name="Rai A."/>
            <person name="Jena J.K."/>
        </authorList>
    </citation>
    <scope>NUCLEOTIDE SEQUENCE [LARGE SCALE GENOMIC DNA]</scope>
    <source>
        <strain evidence="7">DASCIFA01</strain>
        <tissue evidence="7">Testis</tissue>
    </source>
</reference>
<keyword evidence="2" id="KW-0547">Nucleotide-binding</keyword>
<evidence type="ECO:0000313" key="9">
    <source>
        <dbReference type="Proteomes" id="UP000290572"/>
    </source>
</evidence>
<dbReference type="EMBL" id="QBIY01012395">
    <property type="protein sequence ID" value="RXN25285.1"/>
    <property type="molecule type" value="Genomic_DNA"/>
</dbReference>
<dbReference type="EMBL" id="QBIY01012249">
    <property type="protein sequence ID" value="RXN26031.1"/>
    <property type="molecule type" value="Genomic_DNA"/>
</dbReference>
<keyword evidence="9" id="KW-1185">Reference proteome</keyword>
<protein>
    <submittedName>
        <fullName evidence="7">GTPase IMAP family member 4-like protein</fullName>
    </submittedName>
</protein>
<evidence type="ECO:0000313" key="8">
    <source>
        <dbReference type="EMBL" id="RXN26031.1"/>
    </source>
</evidence>
<keyword evidence="4" id="KW-0175">Coiled coil</keyword>
<comment type="caution">
    <text evidence="7">The sequence shown here is derived from an EMBL/GenBank/DDBJ whole genome shotgun (WGS) entry which is preliminary data.</text>
</comment>
<evidence type="ECO:0000256" key="4">
    <source>
        <dbReference type="SAM" id="Coils"/>
    </source>
</evidence>
<evidence type="ECO:0000259" key="6">
    <source>
        <dbReference type="Pfam" id="PF04548"/>
    </source>
</evidence>
<evidence type="ECO:0000256" key="1">
    <source>
        <dbReference type="ARBA" id="ARBA00008535"/>
    </source>
</evidence>
<keyword evidence="5" id="KW-1133">Transmembrane helix</keyword>
<evidence type="ECO:0000313" key="7">
    <source>
        <dbReference type="EMBL" id="RXN25285.1"/>
    </source>
</evidence>
<dbReference type="Proteomes" id="UP000290572">
    <property type="component" value="Unassembled WGS sequence"/>
</dbReference>
<feature type="domain" description="AIG1-type G" evidence="6">
    <location>
        <begin position="2"/>
        <end position="99"/>
    </location>
</feature>
<evidence type="ECO:0000256" key="3">
    <source>
        <dbReference type="ARBA" id="ARBA00023134"/>
    </source>
</evidence>
<dbReference type="Gene3D" id="3.40.50.300">
    <property type="entry name" value="P-loop containing nucleotide triphosphate hydrolases"/>
    <property type="match status" value="1"/>
</dbReference>
<dbReference type="Pfam" id="PF04548">
    <property type="entry name" value="AIG1"/>
    <property type="match status" value="1"/>
</dbReference>
<feature type="transmembrane region" description="Helical" evidence="5">
    <location>
        <begin position="239"/>
        <end position="266"/>
    </location>
</feature>
<accession>A0A498N8K7</accession>
<keyword evidence="3" id="KW-0342">GTP-binding</keyword>
<dbReference type="InterPro" id="IPR045058">
    <property type="entry name" value="GIMA/IAN/Toc"/>
</dbReference>
<keyword evidence="5" id="KW-0472">Membrane</keyword>
<dbReference type="InterPro" id="IPR006703">
    <property type="entry name" value="G_AIG1"/>
</dbReference>
<organism evidence="7 9">
    <name type="scientific">Labeo rohita</name>
    <name type="common">Indian major carp</name>
    <name type="synonym">Cyprinus rohita</name>
    <dbReference type="NCBI Taxonomy" id="84645"/>
    <lineage>
        <taxon>Eukaryota</taxon>
        <taxon>Metazoa</taxon>
        <taxon>Chordata</taxon>
        <taxon>Craniata</taxon>
        <taxon>Vertebrata</taxon>
        <taxon>Euteleostomi</taxon>
        <taxon>Actinopterygii</taxon>
        <taxon>Neopterygii</taxon>
        <taxon>Teleostei</taxon>
        <taxon>Ostariophysi</taxon>
        <taxon>Cypriniformes</taxon>
        <taxon>Cyprinidae</taxon>
        <taxon>Labeoninae</taxon>
        <taxon>Labeonini</taxon>
        <taxon>Labeo</taxon>
    </lineage>
</organism>
<comment type="similarity">
    <text evidence="1">Belongs to the TRAFAC class TrmE-Era-EngA-EngB-Septin-like GTPase superfamily. AIG1/Toc34/Toc159-like paraseptin GTPase family. IAN subfamily.</text>
</comment>